<evidence type="ECO:0000256" key="4">
    <source>
        <dbReference type="ARBA" id="ARBA00007739"/>
    </source>
</evidence>
<dbReference type="PANTHER" id="PTHR32282:SF27">
    <property type="entry name" value="PENICILLIN-BINDING PROTEIN 1A"/>
    <property type="match status" value="1"/>
</dbReference>
<evidence type="ECO:0000256" key="12">
    <source>
        <dbReference type="ARBA" id="ARBA00022679"/>
    </source>
</evidence>
<evidence type="ECO:0000256" key="5">
    <source>
        <dbReference type="ARBA" id="ARBA00012448"/>
    </source>
</evidence>
<dbReference type="InterPro" id="IPR001264">
    <property type="entry name" value="Glyco_trans_51"/>
</dbReference>
<evidence type="ECO:0000256" key="11">
    <source>
        <dbReference type="ARBA" id="ARBA00022676"/>
    </source>
</evidence>
<evidence type="ECO:0000256" key="22">
    <source>
        <dbReference type="ARBA" id="ARBA00023316"/>
    </source>
</evidence>
<gene>
    <name evidence="30" type="ORF">KUK_0798</name>
</gene>
<evidence type="ECO:0000256" key="20">
    <source>
        <dbReference type="ARBA" id="ARBA00023251"/>
    </source>
</evidence>
<protein>
    <recommendedName>
        <fullName evidence="6">Penicillin-binding protein 1A</fullName>
        <ecNumber evidence="24">2.4.99.28</ecNumber>
        <ecNumber evidence="5">3.4.16.4</ecNumber>
    </recommendedName>
</protein>
<keyword evidence="7" id="KW-1003">Cell membrane</keyword>
<dbReference type="GO" id="GO:0071555">
    <property type="term" value="P:cell wall organization"/>
    <property type="evidence" value="ECO:0007669"/>
    <property type="project" value="UniProtKB-KW"/>
</dbReference>
<evidence type="ECO:0000256" key="24">
    <source>
        <dbReference type="ARBA" id="ARBA00044770"/>
    </source>
</evidence>
<keyword evidence="19" id="KW-0472">Membrane</keyword>
<sequence>MSKKVNTTSKKPSKAKGGSFFSRYILKPFVFLLGLGLCFLLVAVLAIKMTWSSLPDLNAMTEYKPRLPMYVYSSDGVLLGEYGDERRNVLNLQEIPLIMRQAILSAEDDGFYHHGGVDWKSMGRAVLANFTSGRHSQGASTITMQVARNFYLSSEKKLTRKFYELLLTYKIEQTLTKDQILELYMNQIYLGHRSYGFAAAARTYFNKSLSDITLAEAAALATIPKSPSRTNPRTNLKAVKIRQKYVLGRMVELGYITQKQMDDALKEPLVPQVVEVERDKNYTLFGQYVSETARQLIYSMYGENTYGRGLKVVTTVKSDDQRAAYKAVRNGVMSYTRRKPYPGPAGNIDLPAGIENDQDAMVDILSKMHEDYPDNDELIGALVLSASPSKVTVMRNVGEVIELEKDQLKTVQRALKSNADSKVRIKRGSVVYLEQIKVKDEYLWSIINLPIVQGSLIAMDPKDGAIKAMIGGFDFTHGGFNRTTQAWRQPGSTFKPFVYAAAIEKGLTPESNISDQPFVLSGRQTGGKPWTPKNYGNSYTVSQTLRRGLYKSKNMVSIRVLKIAGADYTAQFLTRMGFDMKNQPPKGAYLTMALGAGSVTPLQMASSYSIFANGGYRINPYLIDYVEDLNVQETEPVIIMKARPIKAGDEANRAIDARTAWIMNNLLHGVATSGTAARATAILKRRDLHGKTGTTNRSVDAWFVGYTPELVAVTWLGFDQPTPLGNRETGGGLAMPLWIDFMQVALKDIPQAKPTPKPQGIIEAGGNYYLKEYPPGKAIANVGVDGLPTTHLVAPVFTSISTRPQAPDGIGDLIKSITPNSGSSN</sequence>
<dbReference type="FunFam" id="1.10.3810.10:FF:000003">
    <property type="entry name" value="Penicillin-binding protein 1a"/>
    <property type="match status" value="1"/>
</dbReference>
<keyword evidence="20" id="KW-0046">Antibiotic resistance</keyword>
<organism evidence="30">
    <name type="scientific">Taylorella equigenitalis 14/56</name>
    <dbReference type="NCBI Taxonomy" id="1091497"/>
    <lineage>
        <taxon>Bacteria</taxon>
        <taxon>Pseudomonadati</taxon>
        <taxon>Pseudomonadota</taxon>
        <taxon>Betaproteobacteria</taxon>
        <taxon>Burkholderiales</taxon>
        <taxon>Alcaligenaceae</taxon>
        <taxon>Taylorella</taxon>
    </lineage>
</organism>
<dbReference type="NCBIfam" id="TIGR02074">
    <property type="entry name" value="PBP_1a_fam"/>
    <property type="match status" value="1"/>
</dbReference>
<dbReference type="KEGG" id="teg:KUK_0798"/>
<feature type="domain" description="Penicillin-binding protein OB-like" evidence="29">
    <location>
        <begin position="341"/>
        <end position="452"/>
    </location>
</feature>
<evidence type="ECO:0000259" key="29">
    <source>
        <dbReference type="Pfam" id="PF17092"/>
    </source>
</evidence>
<evidence type="ECO:0000256" key="15">
    <source>
        <dbReference type="ARBA" id="ARBA00022960"/>
    </source>
</evidence>
<evidence type="ECO:0000256" key="1">
    <source>
        <dbReference type="ARBA" id="ARBA00004249"/>
    </source>
</evidence>
<comment type="pathway">
    <text evidence="2">Cell wall biogenesis; peptidoglycan biosynthesis.</text>
</comment>
<evidence type="ECO:0000256" key="18">
    <source>
        <dbReference type="ARBA" id="ARBA00022989"/>
    </source>
</evidence>
<evidence type="ECO:0000256" key="13">
    <source>
        <dbReference type="ARBA" id="ARBA00022692"/>
    </source>
</evidence>
<feature type="domain" description="Glycosyl transferase family 51" evidence="28">
    <location>
        <begin position="77"/>
        <end position="250"/>
    </location>
</feature>
<evidence type="ECO:0000256" key="17">
    <source>
        <dbReference type="ARBA" id="ARBA00022984"/>
    </source>
</evidence>
<evidence type="ECO:0000256" key="8">
    <source>
        <dbReference type="ARBA" id="ARBA00022519"/>
    </source>
</evidence>
<keyword evidence="21" id="KW-0511">Multifunctional enzyme</keyword>
<keyword evidence="14" id="KW-0378">Hydrolase</keyword>
<dbReference type="InterPro" id="IPR023346">
    <property type="entry name" value="Lysozyme-like_dom_sf"/>
</dbReference>
<evidence type="ECO:0000256" key="14">
    <source>
        <dbReference type="ARBA" id="ARBA00022801"/>
    </source>
</evidence>
<evidence type="ECO:0000256" key="6">
    <source>
        <dbReference type="ARBA" id="ARBA00018638"/>
    </source>
</evidence>
<keyword evidence="18" id="KW-1133">Transmembrane helix</keyword>
<dbReference type="GO" id="GO:0006508">
    <property type="term" value="P:proteolysis"/>
    <property type="evidence" value="ECO:0007669"/>
    <property type="project" value="UniProtKB-KW"/>
</dbReference>
<dbReference type="GO" id="GO:0005886">
    <property type="term" value="C:plasma membrane"/>
    <property type="evidence" value="ECO:0007669"/>
    <property type="project" value="UniProtKB-SubCell"/>
</dbReference>
<name>I7JJV5_9BURK</name>
<dbReference type="InterPro" id="IPR012338">
    <property type="entry name" value="Beta-lactam/transpept-like"/>
</dbReference>
<keyword evidence="12" id="KW-0808">Transferase</keyword>
<dbReference type="UniPathway" id="UPA00219"/>
<dbReference type="EC" id="3.4.16.4" evidence="5"/>
<dbReference type="Pfam" id="PF17092">
    <property type="entry name" value="PCB_OB"/>
    <property type="match status" value="1"/>
</dbReference>
<dbReference type="GO" id="GO:0008955">
    <property type="term" value="F:peptidoglycan glycosyltransferase activity"/>
    <property type="evidence" value="ECO:0007669"/>
    <property type="project" value="UniProtKB-EC"/>
</dbReference>
<evidence type="ECO:0000313" key="30">
    <source>
        <dbReference type="EMBL" id="CCG18101.1"/>
    </source>
</evidence>
<evidence type="ECO:0000256" key="3">
    <source>
        <dbReference type="ARBA" id="ARBA00007090"/>
    </source>
</evidence>
<dbReference type="RefSeq" id="WP_015555451.1">
    <property type="nucleotide sequence ID" value="NC_021036.1"/>
</dbReference>
<keyword evidence="22" id="KW-0961">Cell wall biogenesis/degradation</keyword>
<comment type="subcellular location">
    <subcellularLocation>
        <location evidence="1">Cell inner membrane</location>
        <topology evidence="1">Single-pass type II membrane protein</topology>
    </subcellularLocation>
</comment>
<dbReference type="GO" id="GO:0030288">
    <property type="term" value="C:outer membrane-bounded periplasmic space"/>
    <property type="evidence" value="ECO:0007669"/>
    <property type="project" value="TreeGrafter"/>
</dbReference>
<dbReference type="GO" id="GO:0009002">
    <property type="term" value="F:serine-type D-Ala-D-Ala carboxypeptidase activity"/>
    <property type="evidence" value="ECO:0007669"/>
    <property type="project" value="UniProtKB-EC"/>
</dbReference>
<keyword evidence="15" id="KW-0133">Cell shape</keyword>
<evidence type="ECO:0000256" key="21">
    <source>
        <dbReference type="ARBA" id="ARBA00023268"/>
    </source>
</evidence>
<dbReference type="PANTHER" id="PTHR32282">
    <property type="entry name" value="BINDING PROTEIN TRANSPEPTIDASE, PUTATIVE-RELATED"/>
    <property type="match status" value="1"/>
</dbReference>
<dbReference type="Gene3D" id="1.10.3810.10">
    <property type="entry name" value="Biosynthetic peptidoglycan transglycosylase-like"/>
    <property type="match status" value="1"/>
</dbReference>
<keyword evidence="9" id="KW-0121">Carboxypeptidase</keyword>
<dbReference type="InterPro" id="IPR036950">
    <property type="entry name" value="PBP_transglycosylase"/>
</dbReference>
<comment type="catalytic activity">
    <reaction evidence="23">
        <text>Preferential cleavage: (Ac)2-L-Lys-D-Ala-|-D-Ala. Also transpeptidation of peptidyl-alanyl moieties that are N-acyl substituents of D-alanine.</text>
        <dbReference type="EC" id="3.4.16.4"/>
    </reaction>
</comment>
<dbReference type="SUPFAM" id="SSF53955">
    <property type="entry name" value="Lysozyme-like"/>
    <property type="match status" value="1"/>
</dbReference>
<keyword evidence="13" id="KW-0812">Transmembrane</keyword>
<evidence type="ECO:0000256" key="7">
    <source>
        <dbReference type="ARBA" id="ARBA00022475"/>
    </source>
</evidence>
<keyword evidence="10" id="KW-0645">Protease</keyword>
<evidence type="ECO:0000256" key="19">
    <source>
        <dbReference type="ARBA" id="ARBA00023136"/>
    </source>
</evidence>
<dbReference type="InterPro" id="IPR031376">
    <property type="entry name" value="PCB_OB"/>
</dbReference>
<keyword evidence="11" id="KW-0328">Glycosyltransferase</keyword>
<dbReference type="GO" id="GO:0008658">
    <property type="term" value="F:penicillin binding"/>
    <property type="evidence" value="ECO:0007669"/>
    <property type="project" value="InterPro"/>
</dbReference>
<feature type="domain" description="Penicillin-binding protein transpeptidase" evidence="27">
    <location>
        <begin position="454"/>
        <end position="709"/>
    </location>
</feature>
<evidence type="ECO:0000259" key="27">
    <source>
        <dbReference type="Pfam" id="PF00905"/>
    </source>
</evidence>
<dbReference type="InterPro" id="IPR001460">
    <property type="entry name" value="PCN-bd_Tpept"/>
</dbReference>
<reference evidence="30" key="1">
    <citation type="journal article" date="2012" name="Vet. Microbiol.">
        <title>Comparative genomic analyses of the Taylorellae.</title>
        <authorList>
            <person name="Hauser H."/>
            <person name="Richter D.C."/>
            <person name="van Tonder A."/>
            <person name="Clark L."/>
            <person name="Preston A."/>
        </authorList>
    </citation>
    <scope>NUCLEOTIDE SEQUENCE</scope>
    <source>
        <strain evidence="30">14/56</strain>
    </source>
</reference>
<proteinExistence type="inferred from homology"/>
<comment type="similarity">
    <text evidence="4">In the N-terminal section; belongs to the glycosyltransferase 51 family.</text>
</comment>
<evidence type="ECO:0000259" key="28">
    <source>
        <dbReference type="Pfam" id="PF00912"/>
    </source>
</evidence>
<keyword evidence="8" id="KW-0997">Cell inner membrane</keyword>
<evidence type="ECO:0000256" key="26">
    <source>
        <dbReference type="ARBA" id="ARBA00060592"/>
    </source>
</evidence>
<dbReference type="GO" id="GO:0008360">
    <property type="term" value="P:regulation of cell shape"/>
    <property type="evidence" value="ECO:0007669"/>
    <property type="project" value="UniProtKB-KW"/>
</dbReference>
<comment type="pathway">
    <text evidence="26">Glycan biosynthesis.</text>
</comment>
<dbReference type="EMBL" id="HE681423">
    <property type="protein sequence ID" value="CCG18101.1"/>
    <property type="molecule type" value="Genomic_DNA"/>
</dbReference>
<dbReference type="OrthoDB" id="9766909at2"/>
<dbReference type="GO" id="GO:0009252">
    <property type="term" value="P:peptidoglycan biosynthetic process"/>
    <property type="evidence" value="ECO:0007669"/>
    <property type="project" value="UniProtKB-UniPathway"/>
</dbReference>
<dbReference type="SUPFAM" id="SSF56601">
    <property type="entry name" value="beta-lactamase/transpeptidase-like"/>
    <property type="match status" value="1"/>
</dbReference>
<dbReference type="Pfam" id="PF00905">
    <property type="entry name" value="Transpeptidase"/>
    <property type="match status" value="1"/>
</dbReference>
<dbReference type="GO" id="GO:0046677">
    <property type="term" value="P:response to antibiotic"/>
    <property type="evidence" value="ECO:0007669"/>
    <property type="project" value="UniProtKB-KW"/>
</dbReference>
<dbReference type="Pfam" id="PF00912">
    <property type="entry name" value="Transgly"/>
    <property type="match status" value="1"/>
</dbReference>
<dbReference type="InterPro" id="IPR050396">
    <property type="entry name" value="Glycosyltr_51/Transpeptidase"/>
</dbReference>
<dbReference type="AlphaFoldDB" id="I7JJV5"/>
<dbReference type="HOGENOM" id="CLU_006354_2_4_4"/>
<evidence type="ECO:0000256" key="9">
    <source>
        <dbReference type="ARBA" id="ARBA00022645"/>
    </source>
</evidence>
<evidence type="ECO:0000256" key="16">
    <source>
        <dbReference type="ARBA" id="ARBA00022968"/>
    </source>
</evidence>
<dbReference type="EC" id="2.4.99.28" evidence="24"/>
<evidence type="ECO:0000256" key="2">
    <source>
        <dbReference type="ARBA" id="ARBA00004752"/>
    </source>
</evidence>
<keyword evidence="17" id="KW-0573">Peptidoglycan synthesis</keyword>
<comment type="catalytic activity">
    <reaction evidence="25">
        <text>[GlcNAc-(1-&gt;4)-Mur2Ac(oyl-L-Ala-gamma-D-Glu-L-Lys-D-Ala-D-Ala)](n)-di-trans,octa-cis-undecaprenyl diphosphate + beta-D-GlcNAc-(1-&gt;4)-Mur2Ac(oyl-L-Ala-gamma-D-Glu-L-Lys-D-Ala-D-Ala)-di-trans,octa-cis-undecaprenyl diphosphate = [GlcNAc-(1-&gt;4)-Mur2Ac(oyl-L-Ala-gamma-D-Glu-L-Lys-D-Ala-D-Ala)](n+1)-di-trans,octa-cis-undecaprenyl diphosphate + di-trans,octa-cis-undecaprenyl diphosphate + H(+)</text>
        <dbReference type="Rhea" id="RHEA:23708"/>
        <dbReference type="Rhea" id="RHEA-COMP:9602"/>
        <dbReference type="Rhea" id="RHEA-COMP:9603"/>
        <dbReference type="ChEBI" id="CHEBI:15378"/>
        <dbReference type="ChEBI" id="CHEBI:58405"/>
        <dbReference type="ChEBI" id="CHEBI:60033"/>
        <dbReference type="ChEBI" id="CHEBI:78435"/>
        <dbReference type="EC" id="2.4.99.28"/>
    </reaction>
</comment>
<evidence type="ECO:0000256" key="10">
    <source>
        <dbReference type="ARBA" id="ARBA00022670"/>
    </source>
</evidence>
<comment type="similarity">
    <text evidence="3">In the C-terminal section; belongs to the transpeptidase family.</text>
</comment>
<dbReference type="Gene3D" id="3.40.710.10">
    <property type="entry name" value="DD-peptidase/beta-lactamase superfamily"/>
    <property type="match status" value="2"/>
</dbReference>
<accession>I7JJV5</accession>
<evidence type="ECO:0000256" key="23">
    <source>
        <dbReference type="ARBA" id="ARBA00034000"/>
    </source>
</evidence>
<evidence type="ECO:0000256" key="25">
    <source>
        <dbReference type="ARBA" id="ARBA00049902"/>
    </source>
</evidence>
<keyword evidence="16" id="KW-0735">Signal-anchor</keyword>